<keyword evidence="6" id="KW-0998">Cell outer membrane</keyword>
<comment type="subcellular location">
    <subcellularLocation>
        <location evidence="1">Cell outer membrane</location>
        <topology evidence="1">Multi-pass membrane protein</topology>
    </subcellularLocation>
</comment>
<evidence type="ECO:0000256" key="4">
    <source>
        <dbReference type="ARBA" id="ARBA00022692"/>
    </source>
</evidence>
<evidence type="ECO:0000256" key="6">
    <source>
        <dbReference type="ARBA" id="ARBA00023237"/>
    </source>
</evidence>
<evidence type="ECO:0000256" key="3">
    <source>
        <dbReference type="ARBA" id="ARBA00022452"/>
    </source>
</evidence>
<dbReference type="GO" id="GO:0044718">
    <property type="term" value="P:siderophore transmembrane transport"/>
    <property type="evidence" value="ECO:0007669"/>
    <property type="project" value="TreeGrafter"/>
</dbReference>
<dbReference type="Proteomes" id="UP000321820">
    <property type="component" value="Chromosome"/>
</dbReference>
<evidence type="ECO:0000256" key="7">
    <source>
        <dbReference type="SAM" id="MobiDB-lite"/>
    </source>
</evidence>
<keyword evidence="2" id="KW-0813">Transport</keyword>
<reference evidence="10 11" key="1">
    <citation type="submission" date="2019-08" db="EMBL/GenBank/DDBJ databases">
        <title>Complete genome sequence of Terriglobus albidus strain ORNL.</title>
        <authorList>
            <person name="Podar M."/>
        </authorList>
    </citation>
    <scope>NUCLEOTIDE SEQUENCE [LARGE SCALE GENOMIC DNA]</scope>
    <source>
        <strain evidence="10 11">ORNL</strain>
    </source>
</reference>
<dbReference type="Gene3D" id="2.40.170.20">
    <property type="entry name" value="TonB-dependent receptor, beta-barrel domain"/>
    <property type="match status" value="1"/>
</dbReference>
<dbReference type="SUPFAM" id="SSF49464">
    <property type="entry name" value="Carboxypeptidase regulatory domain-like"/>
    <property type="match status" value="1"/>
</dbReference>
<sequence>MTRLLRTGLVAWLLSFTLSLMAQVTTADLLGTVQDVTGAGVVGAKVTVTNLQTKDTRSVVTSETGDYTFTLLNPGEYSVTIEATGFKTYHVGAVQLAAGDRARVNGKLDIGAASDTVTVEAGTPALQTDSSAIVSGLTEKAVQDLPLNGRNFINLAQLSPGATEGPPNGLTSGTRPGDRRASVSISVNGQSDVINNQLIDGIDNNERMVGTIAVRPSVEAIAEVRLQTNAFTAEVGRTAGSVINIITKSGTNAFHGTLFEFFRNDKLNAYPFQFGARNAKPELRQNQYGGSFGGPILRNKTFFFGDYEGFRLVQGNAPTTLTVPTAYQHNHPGDFTDVGGPLITSPDPLGIAYLGLYPLPNVGANQYVGSRNRIQNTYTTDLRIDHQMNQSNFFFGRLSYNNAYTLTPGIFPLAKFAGITVDPGGNAGTFPGPAQDNAFGAQFNYVHVFSPAVTNELKMAYSHVLLLSNPLNNGTNPNQAAGQPNINIDDNTSGLAPVTVTGGAGLGGGGVFVPVLDKDHNYAVSESLSYIKGKHSIKTGVALVYRRASNFQSASGQGTWTFASYQALAQGIFTSVSRSNVLVSPHYRMWEWSAFAQDDWHATEKLTLNMGLRWDRYSPFTEAKGLIANFDPYQVAIQVAGVNGVSNSAGVKNDWFDFAPRFGFAYTIGKGTVLRGGFGLSFFVNNYNSTASLQNIPFVATFGPCSSTTCASPYTRLANGLPLPVAQSITNPTGSIGNAVDPNFRSTYIEQSNLTLQHDFAGNVVTASYVGMFGRHVRRNFPDIDAPPPNTSSTPNTLRPFYSQLPNLTGVGMVRTDGSSSYNALQLSFERRTKKGLTMGGNYVWAHGLDNAPGNSGNGSAFGPYPGQANVIDYGNSDLDLRHRVVFTMNYDLPFARNAKGMEGMLFGGWALNILNVWGTGMTYDISNGGTNVSNTRPGLTGGDRPNVIANPQVATPGIQQFFNTAAFQRQATGTLGQPLGYATQLVNATVGPLYERRNLLYGPHQRHLDASLFKNVKMHENVTLQLRAEMFNVSNTTNFSTPNSSFVTTAAAPTVQTNVNFGKLTSTVPSYNPRLVQFAAKLIF</sequence>
<proteinExistence type="predicted"/>
<dbReference type="SUPFAM" id="SSF56935">
    <property type="entry name" value="Porins"/>
    <property type="match status" value="1"/>
</dbReference>
<organism evidence="10 11">
    <name type="scientific">Terriglobus albidus</name>
    <dbReference type="NCBI Taxonomy" id="1592106"/>
    <lineage>
        <taxon>Bacteria</taxon>
        <taxon>Pseudomonadati</taxon>
        <taxon>Acidobacteriota</taxon>
        <taxon>Terriglobia</taxon>
        <taxon>Terriglobales</taxon>
        <taxon>Acidobacteriaceae</taxon>
        <taxon>Terriglobus</taxon>
    </lineage>
</organism>
<keyword evidence="4" id="KW-0812">Transmembrane</keyword>
<evidence type="ECO:0000259" key="9">
    <source>
        <dbReference type="Pfam" id="PF25183"/>
    </source>
</evidence>
<feature type="domain" description="TonB-dependent transporter Oar-like beta-barrel" evidence="9">
    <location>
        <begin position="246"/>
        <end position="1078"/>
    </location>
</feature>
<evidence type="ECO:0000313" key="11">
    <source>
        <dbReference type="Proteomes" id="UP000321820"/>
    </source>
</evidence>
<feature type="region of interest" description="Disordered" evidence="7">
    <location>
        <begin position="158"/>
        <end position="181"/>
    </location>
</feature>
<dbReference type="GO" id="GO:0015344">
    <property type="term" value="F:siderophore uptake transmembrane transporter activity"/>
    <property type="evidence" value="ECO:0007669"/>
    <property type="project" value="TreeGrafter"/>
</dbReference>
<protein>
    <submittedName>
        <fullName evidence="10">TonB-dependent receptor</fullName>
    </submittedName>
</protein>
<evidence type="ECO:0000256" key="2">
    <source>
        <dbReference type="ARBA" id="ARBA00022448"/>
    </source>
</evidence>
<evidence type="ECO:0000256" key="1">
    <source>
        <dbReference type="ARBA" id="ARBA00004571"/>
    </source>
</evidence>
<feature type="chain" id="PRO_5023146696" evidence="8">
    <location>
        <begin position="23"/>
        <end position="1085"/>
    </location>
</feature>
<name>A0A5B9EC12_9BACT</name>
<keyword evidence="5" id="KW-0472">Membrane</keyword>
<evidence type="ECO:0000313" key="10">
    <source>
        <dbReference type="EMBL" id="QEE27566.1"/>
    </source>
</evidence>
<dbReference type="InterPro" id="IPR008969">
    <property type="entry name" value="CarboxyPept-like_regulatory"/>
</dbReference>
<feature type="signal peptide" evidence="8">
    <location>
        <begin position="1"/>
        <end position="22"/>
    </location>
</feature>
<keyword evidence="3" id="KW-1134">Transmembrane beta strand</keyword>
<evidence type="ECO:0000256" key="5">
    <source>
        <dbReference type="ARBA" id="ARBA00023136"/>
    </source>
</evidence>
<dbReference type="RefSeq" id="WP_147646757.1">
    <property type="nucleotide sequence ID" value="NZ_CP042806.1"/>
</dbReference>
<dbReference type="Pfam" id="PF13620">
    <property type="entry name" value="CarboxypepD_reg"/>
    <property type="match status" value="1"/>
</dbReference>
<dbReference type="InterPro" id="IPR057601">
    <property type="entry name" value="Oar-like_b-barrel"/>
</dbReference>
<keyword evidence="10" id="KW-0675">Receptor</keyword>
<dbReference type="EMBL" id="CP042806">
    <property type="protein sequence ID" value="QEE27566.1"/>
    <property type="molecule type" value="Genomic_DNA"/>
</dbReference>
<accession>A0A5B9EC12</accession>
<gene>
    <name evidence="10" type="ORF">FTW19_05835</name>
</gene>
<dbReference type="PANTHER" id="PTHR30069">
    <property type="entry name" value="TONB-DEPENDENT OUTER MEMBRANE RECEPTOR"/>
    <property type="match status" value="1"/>
</dbReference>
<dbReference type="PANTHER" id="PTHR30069:SF46">
    <property type="entry name" value="OAR PROTEIN"/>
    <property type="match status" value="1"/>
</dbReference>
<keyword evidence="8" id="KW-0732">Signal</keyword>
<keyword evidence="11" id="KW-1185">Reference proteome</keyword>
<dbReference type="Gene3D" id="2.60.40.1120">
    <property type="entry name" value="Carboxypeptidase-like, regulatory domain"/>
    <property type="match status" value="1"/>
</dbReference>
<dbReference type="Pfam" id="PF25183">
    <property type="entry name" value="OMP_b-brl_4"/>
    <property type="match status" value="1"/>
</dbReference>
<dbReference type="AlphaFoldDB" id="A0A5B9EC12"/>
<dbReference type="InterPro" id="IPR036942">
    <property type="entry name" value="Beta-barrel_TonB_sf"/>
</dbReference>
<dbReference type="InterPro" id="IPR039426">
    <property type="entry name" value="TonB-dep_rcpt-like"/>
</dbReference>
<evidence type="ECO:0000256" key="8">
    <source>
        <dbReference type="SAM" id="SignalP"/>
    </source>
</evidence>
<dbReference type="KEGG" id="talb:FTW19_05835"/>
<dbReference type="GO" id="GO:0009279">
    <property type="term" value="C:cell outer membrane"/>
    <property type="evidence" value="ECO:0007669"/>
    <property type="project" value="UniProtKB-SubCell"/>
</dbReference>
<dbReference type="OrthoDB" id="97893at2"/>